<evidence type="ECO:0000256" key="11">
    <source>
        <dbReference type="SAM" id="Phobius"/>
    </source>
</evidence>
<dbReference type="PROSITE" id="PS00154">
    <property type="entry name" value="ATPASE_E1_E2"/>
    <property type="match status" value="1"/>
</dbReference>
<evidence type="ECO:0000256" key="2">
    <source>
        <dbReference type="ARBA" id="ARBA00005675"/>
    </source>
</evidence>
<comment type="similarity">
    <text evidence="2">Belongs to the cation transport ATPase (P-type) (TC 3.A.3) family. Type IIA subfamily.</text>
</comment>
<dbReference type="Gene3D" id="3.40.1110.10">
    <property type="entry name" value="Calcium-transporting ATPase, cytoplasmic domain N"/>
    <property type="match status" value="1"/>
</dbReference>
<comment type="caution">
    <text evidence="13">The sequence shown here is derived from an EMBL/GenBank/DDBJ whole genome shotgun (WGS) entry which is preliminary data.</text>
</comment>
<feature type="domain" description="Cation-transporting P-type ATPase N-terminal" evidence="12">
    <location>
        <begin position="3"/>
        <end position="77"/>
    </location>
</feature>
<feature type="transmembrane region" description="Helical" evidence="11">
    <location>
        <begin position="60"/>
        <end position="78"/>
    </location>
</feature>
<comment type="subcellular location">
    <subcellularLocation>
        <location evidence="1">Membrane</location>
        <topology evidence="1">Multi-pass membrane protein</topology>
    </subcellularLocation>
</comment>
<dbReference type="Pfam" id="PF00122">
    <property type="entry name" value="E1-E2_ATPase"/>
    <property type="match status" value="1"/>
</dbReference>
<dbReference type="EMBL" id="JAHRIM010042459">
    <property type="protein sequence ID" value="MEQ2267544.1"/>
    <property type="molecule type" value="Genomic_DNA"/>
</dbReference>
<feature type="non-terminal residue" evidence="13">
    <location>
        <position position="616"/>
    </location>
</feature>
<keyword evidence="9 11" id="KW-1133">Transmembrane helix</keyword>
<dbReference type="InterPro" id="IPR023299">
    <property type="entry name" value="ATPase_P-typ_cyto_dom_N"/>
</dbReference>
<dbReference type="PRINTS" id="PR00119">
    <property type="entry name" value="CATATPASE"/>
</dbReference>
<evidence type="ECO:0000259" key="12">
    <source>
        <dbReference type="SMART" id="SM00831"/>
    </source>
</evidence>
<dbReference type="Gene3D" id="2.70.150.10">
    <property type="entry name" value="Calcium-transporting ATPase, cytoplasmic transduction domain A"/>
    <property type="match status" value="1"/>
</dbReference>
<feature type="transmembrane region" description="Helical" evidence="11">
    <location>
        <begin position="260"/>
        <end position="278"/>
    </location>
</feature>
<name>A0ABV0WDI8_9TELE</name>
<keyword evidence="10 11" id="KW-0472">Membrane</keyword>
<feature type="transmembrane region" description="Helical" evidence="11">
    <location>
        <begin position="298"/>
        <end position="321"/>
    </location>
</feature>
<accession>A0ABV0WDI8</accession>
<dbReference type="Gene3D" id="3.40.50.1000">
    <property type="entry name" value="HAD superfamily/HAD-like"/>
    <property type="match status" value="1"/>
</dbReference>
<dbReference type="InterPro" id="IPR059000">
    <property type="entry name" value="ATPase_P-type_domA"/>
</dbReference>
<dbReference type="PANTHER" id="PTHR42861">
    <property type="entry name" value="CALCIUM-TRANSPORTING ATPASE"/>
    <property type="match status" value="1"/>
</dbReference>
<evidence type="ECO:0000256" key="6">
    <source>
        <dbReference type="ARBA" id="ARBA00022840"/>
    </source>
</evidence>
<evidence type="ECO:0000256" key="8">
    <source>
        <dbReference type="ARBA" id="ARBA00022967"/>
    </source>
</evidence>
<keyword evidence="8" id="KW-1278">Translocase</keyword>
<proteinExistence type="inferred from homology"/>
<evidence type="ECO:0000256" key="1">
    <source>
        <dbReference type="ARBA" id="ARBA00004141"/>
    </source>
</evidence>
<keyword evidence="5" id="KW-0547">Nucleotide-binding</keyword>
<dbReference type="SUPFAM" id="SSF81653">
    <property type="entry name" value="Calcium ATPase, transduction domain A"/>
    <property type="match status" value="1"/>
</dbReference>
<dbReference type="Pfam" id="PF13246">
    <property type="entry name" value="Cation_ATPase"/>
    <property type="match status" value="1"/>
</dbReference>
<dbReference type="EC" id="7.2.2.10" evidence="3"/>
<organism evidence="13 14">
    <name type="scientific">Xenotaenia resolanae</name>
    <dbReference type="NCBI Taxonomy" id="208358"/>
    <lineage>
        <taxon>Eukaryota</taxon>
        <taxon>Metazoa</taxon>
        <taxon>Chordata</taxon>
        <taxon>Craniata</taxon>
        <taxon>Vertebrata</taxon>
        <taxon>Euteleostomi</taxon>
        <taxon>Actinopterygii</taxon>
        <taxon>Neopterygii</taxon>
        <taxon>Teleostei</taxon>
        <taxon>Neoteleostei</taxon>
        <taxon>Acanthomorphata</taxon>
        <taxon>Ovalentaria</taxon>
        <taxon>Atherinomorphae</taxon>
        <taxon>Cyprinodontiformes</taxon>
        <taxon>Goodeidae</taxon>
        <taxon>Xenotaenia</taxon>
    </lineage>
</organism>
<evidence type="ECO:0000313" key="14">
    <source>
        <dbReference type="Proteomes" id="UP001444071"/>
    </source>
</evidence>
<evidence type="ECO:0000256" key="10">
    <source>
        <dbReference type="ARBA" id="ARBA00023136"/>
    </source>
</evidence>
<protein>
    <recommendedName>
        <fullName evidence="3">P-type Ca(2+) transporter</fullName>
        <ecNumber evidence="3">7.2.2.10</ecNumber>
    </recommendedName>
</protein>
<sequence length="616" mass="67163">MENSHTKTTAECLAYFGVNENVGLSPDQVKKNLDKYGFNELPAEEGKSIWELIIEQFEDLLVRILLLAACISFVLAWFEEGEETVTAFVEPFVILLILIANAVVGVWQERNAESAIEALKEYEPEMGKVYRSDRKSVQRIKAREIVPGDIVEVSVGDKVPADIRIVSIKSTTLRVDQSILTGESVSVIKHTDAVPDLRAVNQDKKNMLFSGTNIAAGKAIGVVAATGVSTEIGKIRDQMAATEQEKTPLQAKLDEFGEQLSKVISLICVAVWAINIGHFNDPVHGGSWIRGAVYYFKIAVALAVAAIPEGLPAVITTCLALGTRRMAKKNAIVRSLPSVETLGCTSVICSDKTGTLTTNQMCVTKMFVVKTVDGDHVDLDAFDISGSKYTPEGEVSQGGNKVNCSQYDGLVELATICALCNDSSLDYNESKKIYEKVGEATETALCCLVEKMNVFNSNVKSLSRIERANACCTVIKQLMKKNFTLEFSRDRKSMSVYCTAAKGDGGAKMFVKGAPEGVIERCAYVRVGTTRIPLTNAIKDKIMAVIRDWGTGRDTLRCLALATNDHPLKPEEMNLEDSTKFADYETDLTFVGCVGMLDPPRKEVTGSIELCRAAGI</sequence>
<keyword evidence="7" id="KW-0460">Magnesium</keyword>
<dbReference type="InterPro" id="IPR001757">
    <property type="entry name" value="P_typ_ATPase"/>
</dbReference>
<feature type="transmembrane region" description="Helical" evidence="11">
    <location>
        <begin position="84"/>
        <end position="107"/>
    </location>
</feature>
<dbReference type="SMART" id="SM00831">
    <property type="entry name" value="Cation_ATPase_N"/>
    <property type="match status" value="1"/>
</dbReference>
<dbReference type="InterPro" id="IPR023214">
    <property type="entry name" value="HAD_sf"/>
</dbReference>
<dbReference type="InterPro" id="IPR023298">
    <property type="entry name" value="ATPase_P-typ_TM_dom_sf"/>
</dbReference>
<keyword evidence="6" id="KW-0067">ATP-binding</keyword>
<dbReference type="Pfam" id="PF00690">
    <property type="entry name" value="Cation_ATPase_N"/>
    <property type="match status" value="1"/>
</dbReference>
<dbReference type="Proteomes" id="UP001444071">
    <property type="component" value="Unassembled WGS sequence"/>
</dbReference>
<evidence type="ECO:0000313" key="13">
    <source>
        <dbReference type="EMBL" id="MEQ2267544.1"/>
    </source>
</evidence>
<dbReference type="SUPFAM" id="SSF81660">
    <property type="entry name" value="Metal cation-transporting ATPase, ATP-binding domain N"/>
    <property type="match status" value="1"/>
</dbReference>
<dbReference type="NCBIfam" id="TIGR01494">
    <property type="entry name" value="ATPase_P-type"/>
    <property type="match status" value="1"/>
</dbReference>
<evidence type="ECO:0000256" key="4">
    <source>
        <dbReference type="ARBA" id="ARBA00022692"/>
    </source>
</evidence>
<dbReference type="InterPro" id="IPR004014">
    <property type="entry name" value="ATPase_P-typ_cation-transptr_N"/>
</dbReference>
<dbReference type="InterPro" id="IPR018303">
    <property type="entry name" value="ATPase_P-typ_P_site"/>
</dbReference>
<keyword evidence="4 11" id="KW-0812">Transmembrane</keyword>
<dbReference type="InterPro" id="IPR008250">
    <property type="entry name" value="ATPase_P-typ_transduc_dom_A_sf"/>
</dbReference>
<evidence type="ECO:0000256" key="5">
    <source>
        <dbReference type="ARBA" id="ARBA00022741"/>
    </source>
</evidence>
<gene>
    <name evidence="13" type="primary">ATP2A1_1</name>
    <name evidence="13" type="ORF">XENORESO_007278</name>
</gene>
<keyword evidence="14" id="KW-1185">Reference proteome</keyword>
<dbReference type="SUPFAM" id="SSF81665">
    <property type="entry name" value="Calcium ATPase, transmembrane domain M"/>
    <property type="match status" value="1"/>
</dbReference>
<evidence type="ECO:0000256" key="9">
    <source>
        <dbReference type="ARBA" id="ARBA00022989"/>
    </source>
</evidence>
<evidence type="ECO:0000256" key="3">
    <source>
        <dbReference type="ARBA" id="ARBA00012790"/>
    </source>
</evidence>
<dbReference type="Gene3D" id="1.20.1110.10">
    <property type="entry name" value="Calcium-transporting ATPase, transmembrane domain"/>
    <property type="match status" value="1"/>
</dbReference>
<reference evidence="13 14" key="1">
    <citation type="submission" date="2021-06" db="EMBL/GenBank/DDBJ databases">
        <authorList>
            <person name="Palmer J.M."/>
        </authorList>
    </citation>
    <scope>NUCLEOTIDE SEQUENCE [LARGE SCALE GENOMIC DNA]</scope>
    <source>
        <strain evidence="13 14">XR_2019</strain>
        <tissue evidence="13">Muscle</tissue>
    </source>
</reference>
<evidence type="ECO:0000256" key="7">
    <source>
        <dbReference type="ARBA" id="ARBA00022842"/>
    </source>
</evidence>